<keyword evidence="4" id="KW-0326">Glycosidase</keyword>
<evidence type="ECO:0000256" key="2">
    <source>
        <dbReference type="ARBA" id="ARBA00022723"/>
    </source>
</evidence>
<dbReference type="PANTHER" id="PTHR46017:SF2">
    <property type="entry name" value="MANNOSYLGLYCERATE HYDROLASE"/>
    <property type="match status" value="1"/>
</dbReference>
<dbReference type="Gene3D" id="3.20.110.10">
    <property type="entry name" value="Glycoside hydrolase 38, N terminal domain"/>
    <property type="match status" value="1"/>
</dbReference>
<dbReference type="InterPro" id="IPR041147">
    <property type="entry name" value="GH38_C"/>
</dbReference>
<evidence type="ECO:0000313" key="6">
    <source>
        <dbReference type="EMBL" id="MFC5404266.1"/>
    </source>
</evidence>
<feature type="domain" description="Glycoside hydrolase family 38 central" evidence="5">
    <location>
        <begin position="298"/>
        <end position="372"/>
    </location>
</feature>
<keyword evidence="7" id="KW-1185">Reference proteome</keyword>
<dbReference type="InterPro" id="IPR011682">
    <property type="entry name" value="Glyco_hydro_38_C"/>
</dbReference>
<evidence type="ECO:0000259" key="5">
    <source>
        <dbReference type="SMART" id="SM00872"/>
    </source>
</evidence>
<dbReference type="InterPro" id="IPR028995">
    <property type="entry name" value="Glyco_hydro_57/38_cen_sf"/>
</dbReference>
<dbReference type="InterPro" id="IPR000602">
    <property type="entry name" value="Glyco_hydro_38_N"/>
</dbReference>
<proteinExistence type="inferred from homology"/>
<organism evidence="6 7">
    <name type="scientific">Cohnella soli</name>
    <dbReference type="NCBI Taxonomy" id="425005"/>
    <lineage>
        <taxon>Bacteria</taxon>
        <taxon>Bacillati</taxon>
        <taxon>Bacillota</taxon>
        <taxon>Bacilli</taxon>
        <taxon>Bacillales</taxon>
        <taxon>Paenibacillaceae</taxon>
        <taxon>Cohnella</taxon>
    </lineage>
</organism>
<dbReference type="Proteomes" id="UP001596113">
    <property type="component" value="Unassembled WGS sequence"/>
</dbReference>
<comment type="similarity">
    <text evidence="1">Belongs to the glycosyl hydrolase 38 family.</text>
</comment>
<dbReference type="InterPro" id="IPR027291">
    <property type="entry name" value="Glyco_hydro_38_N_sf"/>
</dbReference>
<evidence type="ECO:0000256" key="4">
    <source>
        <dbReference type="ARBA" id="ARBA00023295"/>
    </source>
</evidence>
<dbReference type="Pfam" id="PF01074">
    <property type="entry name" value="Glyco_hydro_38N"/>
    <property type="match status" value="1"/>
</dbReference>
<dbReference type="InterPro" id="IPR011330">
    <property type="entry name" value="Glyco_hydro/deAcase_b/a-brl"/>
</dbReference>
<keyword evidence="3" id="KW-0378">Hydrolase</keyword>
<accession>A0ABW0HVN7</accession>
<dbReference type="Gene3D" id="2.60.40.1180">
    <property type="entry name" value="Golgi alpha-mannosidase II"/>
    <property type="match status" value="1"/>
</dbReference>
<dbReference type="InterPro" id="IPR015341">
    <property type="entry name" value="Glyco_hydro_38_cen"/>
</dbReference>
<dbReference type="EMBL" id="JBHSMI010000025">
    <property type="protein sequence ID" value="MFC5404266.1"/>
    <property type="molecule type" value="Genomic_DNA"/>
</dbReference>
<comment type="caution">
    <text evidence="6">The sequence shown here is derived from an EMBL/GenBank/DDBJ whole genome shotgun (WGS) entry which is preliminary data.</text>
</comment>
<reference evidence="7" key="1">
    <citation type="journal article" date="2019" name="Int. J. Syst. Evol. Microbiol.">
        <title>The Global Catalogue of Microorganisms (GCM) 10K type strain sequencing project: providing services to taxonomists for standard genome sequencing and annotation.</title>
        <authorList>
            <consortium name="The Broad Institute Genomics Platform"/>
            <consortium name="The Broad Institute Genome Sequencing Center for Infectious Disease"/>
            <person name="Wu L."/>
            <person name="Ma J."/>
        </authorList>
    </citation>
    <scope>NUCLEOTIDE SEQUENCE [LARGE SCALE GENOMIC DNA]</scope>
    <source>
        <strain evidence="7">CGMCC 1.18575</strain>
    </source>
</reference>
<name>A0ABW0HVN7_9BACL</name>
<sequence length="890" mass="100566">MNRKKVFIAPTTHWDREWVMTKGQFQVRLVRLMDNLLKIMDDHPDYRFLLDGQAIVLEDYLAIRPEQRERLSLLMEEGRLVAGPWYVLADQFLENGESMIRNLLVGMETVRDMRGRPMMLGYVPDSFGSIASLPLILNGFRIPFATFGRGRPKWGADLAHYEFWWEGPAGSKVLAANHGYNHGVFLSYPDIWTDIMQQASLNPDPDETMARFLEEAGSQGCKAATSNLYFSVGIDHMEPRKSLPGLMAYINENQEKYELVYGTPEDYLNVVAEDARHLSVYAGEMRGSDELPMDLVGTLSSYMPLKQKNDRCEILLQREVEPLWAMASAASGASYPKGLLRHLWKLLLANHPHDSICGCSVDQVHKDMLNRYEEIEHTGAYLIKDGLHELISAIDTTGKDHDAVAVVVVNPLGRTHSGPVRSLVRVPRKFKYDAYTLIDDQGRTVPSVIRHIKDKNKDLESVYMTAEMLSVVISKDADDERPDDQVFTVLEVDFRATDVPEMGYRTYWIKPGVQAEAAPSTVTLCENGMENDTIKVGFHPDGTFELAYKRTGRIYRNLNFFVDREEIGDLYDHGEYVVSDERDSRSCEADWRLHEQQPDRIVFKADMMWELPEASGEDGRSIQSKKMRITMFATLHANTERLELIVDLDNVCEDHMLRAVFDTGLHAPTVAAFDHFHVVERKVRNVGEAWRDEPFQEFVDVSDSKEGLCLSTKGLPAYEAVNGSSGTRLYLTLLRSSGSVGQAAGANYPAPGGQCPGVHRFEYTLIPHEGNWLQGDCLGKASDYRSSFLVEADVQHEGKWPSTGSFLSVNPTQENNLYVSCLKQAEDGSGWVVRMWNPGEDGHVQVRSYLDIRDVRLAELDESLKDSVRSIEEGFPITAKEILTLKIVEA</sequence>
<keyword evidence="2" id="KW-0479">Metal-binding</keyword>
<dbReference type="SUPFAM" id="SSF74650">
    <property type="entry name" value="Galactose mutarotase-like"/>
    <property type="match status" value="1"/>
</dbReference>
<dbReference type="InterPro" id="IPR013780">
    <property type="entry name" value="Glyco_hydro_b"/>
</dbReference>
<protein>
    <submittedName>
        <fullName evidence="6">Alpha-mannosidase</fullName>
    </submittedName>
</protein>
<dbReference type="Pfam" id="PF09261">
    <property type="entry name" value="Alpha-mann_mid"/>
    <property type="match status" value="1"/>
</dbReference>
<dbReference type="Gene3D" id="2.70.98.30">
    <property type="entry name" value="Golgi alpha-mannosidase II, domain 4"/>
    <property type="match status" value="1"/>
</dbReference>
<gene>
    <name evidence="6" type="ORF">ACFPOF_16110</name>
</gene>
<dbReference type="Pfam" id="PF17677">
    <property type="entry name" value="Glyco_hydro38C2"/>
    <property type="match status" value="1"/>
</dbReference>
<dbReference type="SUPFAM" id="SSF88688">
    <property type="entry name" value="Families 57/38 glycoside transferase middle domain"/>
    <property type="match status" value="1"/>
</dbReference>
<dbReference type="RefSeq" id="WP_378134371.1">
    <property type="nucleotide sequence ID" value="NZ_JBHSMI010000025.1"/>
</dbReference>
<dbReference type="Pfam" id="PF07748">
    <property type="entry name" value="Glyco_hydro_38C"/>
    <property type="match status" value="1"/>
</dbReference>
<evidence type="ECO:0000313" key="7">
    <source>
        <dbReference type="Proteomes" id="UP001596113"/>
    </source>
</evidence>
<dbReference type="InterPro" id="IPR037094">
    <property type="entry name" value="Glyco_hydro_38_cen_sf"/>
</dbReference>
<evidence type="ECO:0000256" key="3">
    <source>
        <dbReference type="ARBA" id="ARBA00022801"/>
    </source>
</evidence>
<dbReference type="SUPFAM" id="SSF88713">
    <property type="entry name" value="Glycoside hydrolase/deacetylase"/>
    <property type="match status" value="1"/>
</dbReference>
<dbReference type="SMART" id="SM00872">
    <property type="entry name" value="Alpha-mann_mid"/>
    <property type="match status" value="1"/>
</dbReference>
<dbReference type="InterPro" id="IPR011013">
    <property type="entry name" value="Gal_mutarotase_sf_dom"/>
</dbReference>
<evidence type="ECO:0000256" key="1">
    <source>
        <dbReference type="ARBA" id="ARBA00009792"/>
    </source>
</evidence>
<dbReference type="PANTHER" id="PTHR46017">
    <property type="entry name" value="ALPHA-MANNOSIDASE 2C1"/>
    <property type="match status" value="1"/>
</dbReference>
<dbReference type="Gene3D" id="1.20.1270.50">
    <property type="entry name" value="Glycoside hydrolase family 38, central domain"/>
    <property type="match status" value="1"/>
</dbReference>